<feature type="domain" description="ABC transmembrane type-1" evidence="9">
    <location>
        <begin position="26"/>
        <end position="306"/>
    </location>
</feature>
<dbReference type="InterPro" id="IPR027417">
    <property type="entry name" value="P-loop_NTPase"/>
</dbReference>
<dbReference type="RefSeq" id="WP_164256718.1">
    <property type="nucleotide sequence ID" value="NZ_JAAGMK010000126.1"/>
</dbReference>
<keyword evidence="5 7" id="KW-1133">Transmembrane helix</keyword>
<sequence length="593" mass="62795">MNGPLASIATLLRLAWRIDRPRLLKALGLLLAGGLATPLIALGLKEFTEAALDGRVGHAVVTALVLSVLLVFELTLGHFAHLSYFELGEQQEMALHRELLDLSNGTHGIAHFDRPEYASTVTLVREELHLIRGWTEASLQLTVLVAQLAFSASLLAWVNPWLVLLPAAAVPPVVLGGRAQRLAEAAKERVAAQTQLSRHLVELSTTSASVKELRLFHAEDLILERQRDAWDTVTRTQGAAQLRAAGLRAAGHGLFALAHTAALFLVVRQAAAGSAGVGDVVLVVALAVNVSAQVATGLGLLTTLQKGARTLDRIDSLREWSVRSVPDGTGPVPVRLERGLRLENVGFTYPGTGREVLRGVSVDIPAGRTVAVVGENGAGKSTLVKLLCGLYEPTDGRILVDGADLGSLSADAWRERTTALFQDFARMELLLRENVGVGSTAELHSDEAVTAALRASRAEALVAKVPGGLDGLLGRAYGDGAELSGGQWQSLGLARTLMRTDPLLVVLDEPASALDAAAEHALFERYTATASAAARANGAITLFVSHRFATVRTADLIIVLDGGVVAETGSHDQLMAGGGLYAELFALQARTYR</sequence>
<evidence type="ECO:0000256" key="6">
    <source>
        <dbReference type="ARBA" id="ARBA00023136"/>
    </source>
</evidence>
<evidence type="ECO:0000256" key="3">
    <source>
        <dbReference type="ARBA" id="ARBA00022741"/>
    </source>
</evidence>
<dbReference type="SMART" id="SM00382">
    <property type="entry name" value="AAA"/>
    <property type="match status" value="1"/>
</dbReference>
<dbReference type="PROSITE" id="PS50893">
    <property type="entry name" value="ABC_TRANSPORTER_2"/>
    <property type="match status" value="1"/>
</dbReference>
<feature type="transmembrane region" description="Helical" evidence="7">
    <location>
        <begin position="27"/>
        <end position="44"/>
    </location>
</feature>
<feature type="transmembrane region" description="Helical" evidence="7">
    <location>
        <begin position="280"/>
        <end position="304"/>
    </location>
</feature>
<dbReference type="PANTHER" id="PTHR43394:SF1">
    <property type="entry name" value="ATP-BINDING CASSETTE SUB-FAMILY B MEMBER 10, MITOCHONDRIAL"/>
    <property type="match status" value="1"/>
</dbReference>
<organism evidence="10">
    <name type="scientific">Streptomyces anulatus</name>
    <name type="common">Streptomyces chrysomallus</name>
    <dbReference type="NCBI Taxonomy" id="1892"/>
    <lineage>
        <taxon>Bacteria</taxon>
        <taxon>Bacillati</taxon>
        <taxon>Actinomycetota</taxon>
        <taxon>Actinomycetes</taxon>
        <taxon>Kitasatosporales</taxon>
        <taxon>Streptomycetaceae</taxon>
        <taxon>Streptomyces</taxon>
    </lineage>
</organism>
<comment type="caution">
    <text evidence="10">The sequence shown here is derived from an EMBL/GenBank/DDBJ whole genome shotgun (WGS) entry which is preliminary data.</text>
</comment>
<feature type="transmembrane region" description="Helical" evidence="7">
    <location>
        <begin position="56"/>
        <end position="80"/>
    </location>
</feature>
<evidence type="ECO:0000259" key="8">
    <source>
        <dbReference type="PROSITE" id="PS50893"/>
    </source>
</evidence>
<dbReference type="InterPro" id="IPR003439">
    <property type="entry name" value="ABC_transporter-like_ATP-bd"/>
</dbReference>
<dbReference type="InterPro" id="IPR011527">
    <property type="entry name" value="ABC1_TM_dom"/>
</dbReference>
<dbReference type="EMBL" id="JAAGMK010000126">
    <property type="protein sequence ID" value="NEB83560.1"/>
    <property type="molecule type" value="Genomic_DNA"/>
</dbReference>
<accession>A0A6G3SL08</accession>
<dbReference type="Gene3D" id="1.20.1560.10">
    <property type="entry name" value="ABC transporter type 1, transmembrane domain"/>
    <property type="match status" value="1"/>
</dbReference>
<keyword evidence="4 10" id="KW-0067">ATP-binding</keyword>
<evidence type="ECO:0000259" key="9">
    <source>
        <dbReference type="PROSITE" id="PS50929"/>
    </source>
</evidence>
<dbReference type="GO" id="GO:0015421">
    <property type="term" value="F:ABC-type oligopeptide transporter activity"/>
    <property type="evidence" value="ECO:0007669"/>
    <property type="project" value="TreeGrafter"/>
</dbReference>
<dbReference type="PANTHER" id="PTHR43394">
    <property type="entry name" value="ATP-DEPENDENT PERMEASE MDL1, MITOCHONDRIAL"/>
    <property type="match status" value="1"/>
</dbReference>
<keyword evidence="6 7" id="KW-0472">Membrane</keyword>
<dbReference type="GO" id="GO:0005886">
    <property type="term" value="C:plasma membrane"/>
    <property type="evidence" value="ECO:0007669"/>
    <property type="project" value="UniProtKB-SubCell"/>
</dbReference>
<evidence type="ECO:0000256" key="1">
    <source>
        <dbReference type="ARBA" id="ARBA00004651"/>
    </source>
</evidence>
<dbReference type="GO" id="GO:0005524">
    <property type="term" value="F:ATP binding"/>
    <property type="evidence" value="ECO:0007669"/>
    <property type="project" value="UniProtKB-KW"/>
</dbReference>
<dbReference type="PROSITE" id="PS50929">
    <property type="entry name" value="ABC_TM1F"/>
    <property type="match status" value="1"/>
</dbReference>
<keyword evidence="3" id="KW-0547">Nucleotide-binding</keyword>
<evidence type="ECO:0000256" key="5">
    <source>
        <dbReference type="ARBA" id="ARBA00022989"/>
    </source>
</evidence>
<dbReference type="InterPro" id="IPR036640">
    <property type="entry name" value="ABC1_TM_sf"/>
</dbReference>
<dbReference type="GO" id="GO:0016887">
    <property type="term" value="F:ATP hydrolysis activity"/>
    <property type="evidence" value="ECO:0007669"/>
    <property type="project" value="InterPro"/>
</dbReference>
<dbReference type="Pfam" id="PF00005">
    <property type="entry name" value="ABC_tran"/>
    <property type="match status" value="1"/>
</dbReference>
<comment type="subcellular location">
    <subcellularLocation>
        <location evidence="1">Cell membrane</location>
        <topology evidence="1">Multi-pass membrane protein</topology>
    </subcellularLocation>
</comment>
<proteinExistence type="predicted"/>
<dbReference type="InterPro" id="IPR003593">
    <property type="entry name" value="AAA+_ATPase"/>
</dbReference>
<evidence type="ECO:0000256" key="7">
    <source>
        <dbReference type="SAM" id="Phobius"/>
    </source>
</evidence>
<dbReference type="Gene3D" id="3.40.50.300">
    <property type="entry name" value="P-loop containing nucleotide triphosphate hydrolases"/>
    <property type="match status" value="1"/>
</dbReference>
<protein>
    <submittedName>
        <fullName evidence="10">ABC transporter ATP-binding protein</fullName>
    </submittedName>
</protein>
<dbReference type="SUPFAM" id="SSF52540">
    <property type="entry name" value="P-loop containing nucleoside triphosphate hydrolases"/>
    <property type="match status" value="1"/>
</dbReference>
<evidence type="ECO:0000256" key="2">
    <source>
        <dbReference type="ARBA" id="ARBA00022692"/>
    </source>
</evidence>
<feature type="transmembrane region" description="Helical" evidence="7">
    <location>
        <begin position="249"/>
        <end position="268"/>
    </location>
</feature>
<dbReference type="SUPFAM" id="SSF90123">
    <property type="entry name" value="ABC transporter transmembrane region"/>
    <property type="match status" value="1"/>
</dbReference>
<gene>
    <name evidence="10" type="ORF">G3I43_05080</name>
</gene>
<name>A0A6G3SL08_STRAQ</name>
<evidence type="ECO:0000256" key="4">
    <source>
        <dbReference type="ARBA" id="ARBA00022840"/>
    </source>
</evidence>
<reference evidence="10" key="1">
    <citation type="submission" date="2020-01" db="EMBL/GenBank/DDBJ databases">
        <title>Insect and environment-associated Actinomycetes.</title>
        <authorList>
            <person name="Currrie C."/>
            <person name="Chevrette M."/>
            <person name="Carlson C."/>
            <person name="Stubbendieck R."/>
            <person name="Wendt-Pienkowski E."/>
        </authorList>
    </citation>
    <scope>NUCLEOTIDE SEQUENCE</scope>
    <source>
        <strain evidence="10">SID505</strain>
    </source>
</reference>
<dbReference type="InterPro" id="IPR039421">
    <property type="entry name" value="Type_1_exporter"/>
</dbReference>
<dbReference type="Pfam" id="PF00664">
    <property type="entry name" value="ABC_membrane"/>
    <property type="match status" value="1"/>
</dbReference>
<feature type="domain" description="ABC transporter" evidence="8">
    <location>
        <begin position="340"/>
        <end position="587"/>
    </location>
</feature>
<evidence type="ECO:0000313" key="10">
    <source>
        <dbReference type="EMBL" id="NEB83560.1"/>
    </source>
</evidence>
<keyword evidence="2 7" id="KW-0812">Transmembrane</keyword>
<dbReference type="AlphaFoldDB" id="A0A6G3SL08"/>